<feature type="region of interest" description="Disordered" evidence="8">
    <location>
        <begin position="309"/>
        <end position="338"/>
    </location>
</feature>
<dbReference type="Proteomes" id="UP001141806">
    <property type="component" value="Unassembled WGS sequence"/>
</dbReference>
<dbReference type="InterPro" id="IPR033712">
    <property type="entry name" value="Pumilio_RNA-bd"/>
</dbReference>
<evidence type="ECO:0000256" key="2">
    <source>
        <dbReference type="ARBA" id="ARBA00022490"/>
    </source>
</evidence>
<feature type="repeat" description="Pumilio" evidence="7">
    <location>
        <begin position="773"/>
        <end position="808"/>
    </location>
</feature>
<feature type="region of interest" description="Disordered" evidence="8">
    <location>
        <begin position="1"/>
        <end position="28"/>
    </location>
</feature>
<dbReference type="Pfam" id="PF00806">
    <property type="entry name" value="PUF"/>
    <property type="match status" value="8"/>
</dbReference>
<evidence type="ECO:0000256" key="4">
    <source>
        <dbReference type="ARBA" id="ARBA00022845"/>
    </source>
</evidence>
<evidence type="ECO:0000256" key="7">
    <source>
        <dbReference type="PROSITE-ProRule" id="PRU00317"/>
    </source>
</evidence>
<dbReference type="SUPFAM" id="SSF48371">
    <property type="entry name" value="ARM repeat"/>
    <property type="match status" value="1"/>
</dbReference>
<evidence type="ECO:0000256" key="3">
    <source>
        <dbReference type="ARBA" id="ARBA00022737"/>
    </source>
</evidence>
<name>A0A9Q0L190_9MAGN</name>
<dbReference type="InterPro" id="IPR011989">
    <property type="entry name" value="ARM-like"/>
</dbReference>
<dbReference type="SMART" id="SM00025">
    <property type="entry name" value="Pumilio"/>
    <property type="match status" value="8"/>
</dbReference>
<feature type="repeat" description="Pumilio" evidence="7">
    <location>
        <begin position="737"/>
        <end position="772"/>
    </location>
</feature>
<comment type="subcellular location">
    <subcellularLocation>
        <location evidence="1">Cytoplasm</location>
    </subcellularLocation>
</comment>
<dbReference type="InterPro" id="IPR001313">
    <property type="entry name" value="Pumilio_RNA-bd_rpt"/>
</dbReference>
<proteinExistence type="predicted"/>
<feature type="repeat" description="Pumilio" evidence="7">
    <location>
        <begin position="882"/>
        <end position="917"/>
    </location>
</feature>
<dbReference type="FunFam" id="1.25.10.10:FF:000004">
    <property type="entry name" value="Pumilio homolog 1 isoform 2"/>
    <property type="match status" value="1"/>
</dbReference>
<sequence>MVSESPLNMLSDLGVHPTLRDGLRETNGNLEDSLGKEIEFLLREQRNRNTIDRERDLNIFRSGSAPPTVEGSLSAVGSLYRNKGTDLSGISQNGNTNGILSDEEIRSHPGYLSYYYSHENINPRLPPPLVSKEDWRAAQRFQAGTSSFGGIGDRYKDKLNVGESRSLFSLQPGVSTQRGEGDFVEARTVTPRNLTRQPSAEWLERGTDGLIGLAGVGLAARRKSLADMLQEGLVRPTPLSGNLSRPVSRSAFDEVVEPIGISDPQLKQLRNGVESVEGLHSGTSAPGLVRVQSFGSSFSQSFASAVGSSLSRNATPEPQLVGRPPAPGLPPMGGRFSGAEKKVAGANAFNSISSNMGGTADIAATLSGLSLSKNRLLDEDSHVESQLKQEFNNQTNFPFDMPNGHSQSLQHPLNDKPEAKTLTMPTIYKDLAKKNATVPDLNVSRINLDGQVNFPKRVSSSVGMYTKVPTSGSGGLEGSNVHYQNTDLPSTDFAGHMPHGHSINQMLSSSMIDHLDAGSVESQNLSRSGNQVGSGLQVPVMDPLYLQYLQRTSDYAALAAATLRDPSLGRNYLGNSHADFLGFQKVYLEALLAQQEQQYGMSLLGKAGVLNHGYYGTPAFDLGMPYSGNPMGSPVLSPVGTGSPIRQNDRVSRFPSMMRSSMGGSMGSWHSDNGGNMEETFASSLLEEFKNNKTGCLELSEIVDHVVEFSVDQYGSRFIQQKLETATVEEKNKIFPEIIPHARTLMTDVFGNYVIQKFFEHGTESQRKELASQLTGHVLPLSLQMYGCRVIQKALEVVGVDQQTHMVSELDCSVMKCVRDQNGNHVIQKCIECVPQDRIQFIISAFYGQVVALSTHPYGCRVIQRVLEHCDDATTQCIIMEEILQSVCTLAQDQYGNYVVQHVLQHGKPHERTAIISKLAGQIVKMSQQKFASNVVEKCLTFGGPEERQLLVNEMLGSTEENEPLQAMMKDPFANYVVQKVLETCDDQSRELILSRIKVHLNALKRYTYGKHIVARVEKLITAGERHMGISPSYSS</sequence>
<dbReference type="InterPro" id="IPR012940">
    <property type="entry name" value="NABP"/>
</dbReference>
<evidence type="ECO:0000313" key="10">
    <source>
        <dbReference type="EMBL" id="KAJ4980176.1"/>
    </source>
</evidence>
<dbReference type="Pfam" id="PF07990">
    <property type="entry name" value="NABP"/>
    <property type="match status" value="1"/>
</dbReference>
<keyword evidence="4" id="KW-0810">Translation regulation</keyword>
<comment type="caution">
    <text evidence="10">The sequence shown here is derived from an EMBL/GenBank/DDBJ whole genome shotgun (WGS) entry which is preliminary data.</text>
</comment>
<dbReference type="GO" id="GO:0003729">
    <property type="term" value="F:mRNA binding"/>
    <property type="evidence" value="ECO:0007669"/>
    <property type="project" value="TreeGrafter"/>
</dbReference>
<dbReference type="EMBL" id="JAMYWD010000002">
    <property type="protein sequence ID" value="KAJ4980176.1"/>
    <property type="molecule type" value="Genomic_DNA"/>
</dbReference>
<dbReference type="GO" id="GO:0005737">
    <property type="term" value="C:cytoplasm"/>
    <property type="evidence" value="ECO:0007669"/>
    <property type="project" value="UniProtKB-SubCell"/>
</dbReference>
<feature type="repeat" description="Pumilio" evidence="7">
    <location>
        <begin position="954"/>
        <end position="995"/>
    </location>
</feature>
<dbReference type="PANTHER" id="PTHR12537:SF12">
    <property type="entry name" value="MATERNAL PROTEIN PUMILIO"/>
    <property type="match status" value="1"/>
</dbReference>
<keyword evidence="2" id="KW-0963">Cytoplasm</keyword>
<dbReference type="InterPro" id="IPR016024">
    <property type="entry name" value="ARM-type_fold"/>
</dbReference>
<evidence type="ECO:0000259" key="9">
    <source>
        <dbReference type="PROSITE" id="PS50303"/>
    </source>
</evidence>
<reference evidence="10" key="1">
    <citation type="journal article" date="2023" name="Plant J.">
        <title>The genome of the king protea, Protea cynaroides.</title>
        <authorList>
            <person name="Chang J."/>
            <person name="Duong T.A."/>
            <person name="Schoeman C."/>
            <person name="Ma X."/>
            <person name="Roodt D."/>
            <person name="Barker N."/>
            <person name="Li Z."/>
            <person name="Van de Peer Y."/>
            <person name="Mizrachi E."/>
        </authorList>
    </citation>
    <scope>NUCLEOTIDE SEQUENCE</scope>
    <source>
        <tissue evidence="10">Young leaves</tissue>
    </source>
</reference>
<protein>
    <recommendedName>
        <fullName evidence="9">PUM-HD domain-containing protein</fullName>
    </recommendedName>
</protein>
<dbReference type="CDD" id="cd07920">
    <property type="entry name" value="Pumilio"/>
    <property type="match status" value="1"/>
</dbReference>
<dbReference type="InterPro" id="IPR033133">
    <property type="entry name" value="PUM-HD"/>
</dbReference>
<dbReference type="PROSITE" id="PS50303">
    <property type="entry name" value="PUM_HD"/>
    <property type="match status" value="1"/>
</dbReference>
<dbReference type="OrthoDB" id="668540at2759"/>
<keyword evidence="3" id="KW-0677">Repeat</keyword>
<evidence type="ECO:0000256" key="6">
    <source>
        <dbReference type="ARBA" id="ARBA00055193"/>
    </source>
</evidence>
<dbReference type="AlphaFoldDB" id="A0A9Q0L190"/>
<feature type="domain" description="PUM-HD" evidence="9">
    <location>
        <begin position="681"/>
        <end position="1021"/>
    </location>
</feature>
<evidence type="ECO:0000256" key="1">
    <source>
        <dbReference type="ARBA" id="ARBA00004496"/>
    </source>
</evidence>
<dbReference type="PANTHER" id="PTHR12537">
    <property type="entry name" value="RNA BINDING PROTEIN PUMILIO-RELATED"/>
    <property type="match status" value="1"/>
</dbReference>
<feature type="repeat" description="Pumilio" evidence="7">
    <location>
        <begin position="845"/>
        <end position="880"/>
    </location>
</feature>
<comment type="function">
    <text evidence="6">Sequence-specific RNA-binding protein that regulates translation and mRNA stability by binding the 3'-UTR of target mRNAs. Binds the APUM-binding elements (APBEs) in the 3'-UTR mRNA sequence of CLV1, PNH, WUS and FAS2.</text>
</comment>
<dbReference type="Gene3D" id="1.25.10.10">
    <property type="entry name" value="Leucine-rich Repeat Variant"/>
    <property type="match status" value="1"/>
</dbReference>
<keyword evidence="11" id="KW-1185">Reference proteome</keyword>
<evidence type="ECO:0000313" key="11">
    <source>
        <dbReference type="Proteomes" id="UP001141806"/>
    </source>
</evidence>
<keyword evidence="5" id="KW-0694">RNA-binding</keyword>
<feature type="repeat" description="Pumilio" evidence="7">
    <location>
        <begin position="918"/>
        <end position="953"/>
    </location>
</feature>
<organism evidence="10 11">
    <name type="scientific">Protea cynaroides</name>
    <dbReference type="NCBI Taxonomy" id="273540"/>
    <lineage>
        <taxon>Eukaryota</taxon>
        <taxon>Viridiplantae</taxon>
        <taxon>Streptophyta</taxon>
        <taxon>Embryophyta</taxon>
        <taxon>Tracheophyta</taxon>
        <taxon>Spermatophyta</taxon>
        <taxon>Magnoliopsida</taxon>
        <taxon>Proteales</taxon>
        <taxon>Proteaceae</taxon>
        <taxon>Protea</taxon>
    </lineage>
</organism>
<feature type="repeat" description="Pumilio" evidence="7">
    <location>
        <begin position="809"/>
        <end position="844"/>
    </location>
</feature>
<feature type="repeat" description="Pumilio" evidence="7">
    <location>
        <begin position="701"/>
        <end position="736"/>
    </location>
</feature>
<dbReference type="PROSITE" id="PS50302">
    <property type="entry name" value="PUM"/>
    <property type="match status" value="8"/>
</dbReference>
<evidence type="ECO:0000256" key="5">
    <source>
        <dbReference type="ARBA" id="ARBA00022884"/>
    </source>
</evidence>
<accession>A0A9Q0L190</accession>
<dbReference type="GO" id="GO:0006417">
    <property type="term" value="P:regulation of translation"/>
    <property type="evidence" value="ECO:0007669"/>
    <property type="project" value="UniProtKB-KW"/>
</dbReference>
<evidence type="ECO:0000256" key="8">
    <source>
        <dbReference type="SAM" id="MobiDB-lite"/>
    </source>
</evidence>
<gene>
    <name evidence="10" type="ORF">NE237_010956</name>
</gene>